<dbReference type="PANTHER" id="PTHR42885:SF2">
    <property type="entry name" value="HISTIDINOL-PHOSPHATE AMINOTRANSFERASE"/>
    <property type="match status" value="1"/>
</dbReference>
<evidence type="ECO:0000256" key="7">
    <source>
        <dbReference type="ARBA" id="ARBA00022679"/>
    </source>
</evidence>
<dbReference type="Gene3D" id="3.90.1150.10">
    <property type="entry name" value="Aspartate Aminotransferase, domain 1"/>
    <property type="match status" value="1"/>
</dbReference>
<evidence type="ECO:0000256" key="2">
    <source>
        <dbReference type="ARBA" id="ARBA00005011"/>
    </source>
</evidence>
<evidence type="ECO:0000256" key="4">
    <source>
        <dbReference type="ARBA" id="ARBA00011738"/>
    </source>
</evidence>
<accession>A0A437R1M2</accession>
<dbReference type="GO" id="GO:0004400">
    <property type="term" value="F:histidinol-phosphate transaminase activity"/>
    <property type="evidence" value="ECO:0007669"/>
    <property type="project" value="UniProtKB-UniRule"/>
</dbReference>
<organism evidence="13 14">
    <name type="scientific">Rheinheimera riviphila</name>
    <dbReference type="NCBI Taxonomy" id="1834037"/>
    <lineage>
        <taxon>Bacteria</taxon>
        <taxon>Pseudomonadati</taxon>
        <taxon>Pseudomonadota</taxon>
        <taxon>Gammaproteobacteria</taxon>
        <taxon>Chromatiales</taxon>
        <taxon>Chromatiaceae</taxon>
        <taxon>Rheinheimera</taxon>
    </lineage>
</organism>
<feature type="modified residue" description="N6-(pyridoxal phosphate)lysine" evidence="11">
    <location>
        <position position="221"/>
    </location>
</feature>
<dbReference type="RefSeq" id="WP_127698160.1">
    <property type="nucleotide sequence ID" value="NZ_SACS01000004.1"/>
</dbReference>
<comment type="caution">
    <text evidence="13">The sequence shown here is derived from an EMBL/GenBank/DDBJ whole genome shotgun (WGS) entry which is preliminary data.</text>
</comment>
<gene>
    <name evidence="11" type="primary">hisC</name>
    <name evidence="13" type="ORF">EOE67_06165</name>
</gene>
<dbReference type="NCBIfam" id="TIGR01141">
    <property type="entry name" value="hisC"/>
    <property type="match status" value="1"/>
</dbReference>
<protein>
    <recommendedName>
        <fullName evidence="11">Histidinol-phosphate aminotransferase</fullName>
        <ecNumber evidence="11">2.6.1.9</ecNumber>
    </recommendedName>
    <alternativeName>
        <fullName evidence="11">Imidazole acetol-phosphate transaminase</fullName>
    </alternativeName>
</protein>
<dbReference type="EC" id="2.6.1.9" evidence="11"/>
<evidence type="ECO:0000259" key="12">
    <source>
        <dbReference type="Pfam" id="PF00155"/>
    </source>
</evidence>
<dbReference type="SUPFAM" id="SSF53383">
    <property type="entry name" value="PLP-dependent transferases"/>
    <property type="match status" value="1"/>
</dbReference>
<dbReference type="InterPro" id="IPR015424">
    <property type="entry name" value="PyrdxlP-dep_Trfase"/>
</dbReference>
<comment type="pathway">
    <text evidence="2 11">Amino-acid biosynthesis; L-histidine biosynthesis; L-histidine from 5-phospho-alpha-D-ribose 1-diphosphate: step 7/9.</text>
</comment>
<dbReference type="GO" id="GO:0000105">
    <property type="term" value="P:L-histidine biosynthetic process"/>
    <property type="evidence" value="ECO:0007669"/>
    <property type="project" value="UniProtKB-UniRule"/>
</dbReference>
<dbReference type="InterPro" id="IPR015421">
    <property type="entry name" value="PyrdxlP-dep_Trfase_major"/>
</dbReference>
<dbReference type="HAMAP" id="MF_01023">
    <property type="entry name" value="HisC_aminotrans_2"/>
    <property type="match status" value="1"/>
</dbReference>
<comment type="similarity">
    <text evidence="3 11">Belongs to the class-II pyridoxal-phosphate-dependent aminotransferase family. Histidinol-phosphate aminotransferase subfamily.</text>
</comment>
<dbReference type="Gene3D" id="3.40.640.10">
    <property type="entry name" value="Type I PLP-dependent aspartate aminotransferase-like (Major domain)"/>
    <property type="match status" value="1"/>
</dbReference>
<dbReference type="AlphaFoldDB" id="A0A437R1M2"/>
<dbReference type="InterPro" id="IPR005861">
    <property type="entry name" value="HisP_aminotrans"/>
</dbReference>
<sequence length="377" mass="40194">MSSSDNKLNISALARDSVKAIVPYASARSSMSGGAVWLNANENALAPEYQLSGSYNRYPECQPPALIAAYAAYAGVDTSQLLVSRGADEGIELLIRSFCEPKTAGQAGDSILICPPTYGMYAISAESNQVSRTIVPLLPDFTLDLEAMFEAETPKLVFICSPNNPTGDLIPRQQILQVLDFYRDKALVVVDEAYIEFAPDASVLNLLSDYPNLVVLRTLSKAFALAGLRCGFTLAAPAIINALKQMIAPYPLAAPVAEIATQALSAAGQARMKQSVVVINQLRAEFIAFAKTQSAVKQVYPSNANYVLLQVADAADCVAKIAAQGILIRNQSSQIGLSQVVRVSIGNPAEMALVTDALSQYFKNQSSTNSTEITGAN</sequence>
<keyword evidence="14" id="KW-1185">Reference proteome</keyword>
<dbReference type="PROSITE" id="PS00599">
    <property type="entry name" value="AA_TRANSFER_CLASS_2"/>
    <property type="match status" value="1"/>
</dbReference>
<keyword evidence="6 11" id="KW-0028">Amino-acid biosynthesis</keyword>
<comment type="cofactor">
    <cofactor evidence="1 11">
        <name>pyridoxal 5'-phosphate</name>
        <dbReference type="ChEBI" id="CHEBI:597326"/>
    </cofactor>
</comment>
<name>A0A437R1M2_9GAMM</name>
<dbReference type="GO" id="GO:0030170">
    <property type="term" value="F:pyridoxal phosphate binding"/>
    <property type="evidence" value="ECO:0007669"/>
    <property type="project" value="InterPro"/>
</dbReference>
<evidence type="ECO:0000256" key="10">
    <source>
        <dbReference type="ARBA" id="ARBA00047481"/>
    </source>
</evidence>
<feature type="domain" description="Aminotransferase class I/classII large" evidence="12">
    <location>
        <begin position="49"/>
        <end position="357"/>
    </location>
</feature>
<evidence type="ECO:0000313" key="13">
    <source>
        <dbReference type="EMBL" id="RVU40623.1"/>
    </source>
</evidence>
<evidence type="ECO:0000256" key="6">
    <source>
        <dbReference type="ARBA" id="ARBA00022605"/>
    </source>
</evidence>
<evidence type="ECO:0000256" key="9">
    <source>
        <dbReference type="ARBA" id="ARBA00023102"/>
    </source>
</evidence>
<comment type="catalytic activity">
    <reaction evidence="10 11">
        <text>L-histidinol phosphate + 2-oxoglutarate = 3-(imidazol-4-yl)-2-oxopropyl phosphate + L-glutamate</text>
        <dbReference type="Rhea" id="RHEA:23744"/>
        <dbReference type="ChEBI" id="CHEBI:16810"/>
        <dbReference type="ChEBI" id="CHEBI:29985"/>
        <dbReference type="ChEBI" id="CHEBI:57766"/>
        <dbReference type="ChEBI" id="CHEBI:57980"/>
        <dbReference type="EC" id="2.6.1.9"/>
    </reaction>
</comment>
<dbReference type="InterPro" id="IPR015422">
    <property type="entry name" value="PyrdxlP-dep_Trfase_small"/>
</dbReference>
<dbReference type="UniPathway" id="UPA00031">
    <property type="reaction ID" value="UER00012"/>
</dbReference>
<proteinExistence type="inferred from homology"/>
<dbReference type="Proteomes" id="UP000283077">
    <property type="component" value="Unassembled WGS sequence"/>
</dbReference>
<evidence type="ECO:0000256" key="8">
    <source>
        <dbReference type="ARBA" id="ARBA00022898"/>
    </source>
</evidence>
<dbReference type="OrthoDB" id="9809616at2"/>
<reference evidence="13 14" key="1">
    <citation type="submission" date="2019-01" db="EMBL/GenBank/DDBJ databases">
        <authorList>
            <person name="Chen W.-M."/>
        </authorList>
    </citation>
    <scope>NUCLEOTIDE SEQUENCE [LARGE SCALE GENOMIC DNA]</scope>
    <source>
        <strain evidence="13 14">KYPC3</strain>
    </source>
</reference>
<dbReference type="EMBL" id="SACS01000004">
    <property type="protein sequence ID" value="RVU40623.1"/>
    <property type="molecule type" value="Genomic_DNA"/>
</dbReference>
<evidence type="ECO:0000256" key="11">
    <source>
        <dbReference type="HAMAP-Rule" id="MF_01023"/>
    </source>
</evidence>
<dbReference type="PANTHER" id="PTHR42885">
    <property type="entry name" value="HISTIDINOL-PHOSPHATE AMINOTRANSFERASE-RELATED"/>
    <property type="match status" value="1"/>
</dbReference>
<evidence type="ECO:0000256" key="5">
    <source>
        <dbReference type="ARBA" id="ARBA00022576"/>
    </source>
</evidence>
<evidence type="ECO:0000256" key="3">
    <source>
        <dbReference type="ARBA" id="ARBA00007970"/>
    </source>
</evidence>
<evidence type="ECO:0000313" key="14">
    <source>
        <dbReference type="Proteomes" id="UP000283077"/>
    </source>
</evidence>
<keyword evidence="8 11" id="KW-0663">Pyridoxal phosphate</keyword>
<dbReference type="InterPro" id="IPR001917">
    <property type="entry name" value="Aminotrans_II_pyridoxalP_BS"/>
</dbReference>
<comment type="subunit">
    <text evidence="4 11">Homodimer.</text>
</comment>
<dbReference type="CDD" id="cd00609">
    <property type="entry name" value="AAT_like"/>
    <property type="match status" value="1"/>
</dbReference>
<dbReference type="InterPro" id="IPR004839">
    <property type="entry name" value="Aminotransferase_I/II_large"/>
</dbReference>
<keyword evidence="5 11" id="KW-0032">Aminotransferase</keyword>
<keyword evidence="7 11" id="KW-0808">Transferase</keyword>
<dbReference type="Pfam" id="PF00155">
    <property type="entry name" value="Aminotran_1_2"/>
    <property type="match status" value="1"/>
</dbReference>
<evidence type="ECO:0000256" key="1">
    <source>
        <dbReference type="ARBA" id="ARBA00001933"/>
    </source>
</evidence>
<keyword evidence="9 11" id="KW-0368">Histidine biosynthesis</keyword>